<dbReference type="AlphaFoldDB" id="A0A370CAA7"/>
<organism evidence="2 3">
    <name type="scientific">Aspergillus niger ATCC 13496</name>
    <dbReference type="NCBI Taxonomy" id="1353008"/>
    <lineage>
        <taxon>Eukaryota</taxon>
        <taxon>Fungi</taxon>
        <taxon>Dikarya</taxon>
        <taxon>Ascomycota</taxon>
        <taxon>Pezizomycotina</taxon>
        <taxon>Eurotiomycetes</taxon>
        <taxon>Eurotiomycetidae</taxon>
        <taxon>Eurotiales</taxon>
        <taxon>Aspergillaceae</taxon>
        <taxon>Aspergillus</taxon>
        <taxon>Aspergillus subgen. Circumdati</taxon>
    </lineage>
</organism>
<reference evidence="2 3" key="1">
    <citation type="submission" date="2018-07" db="EMBL/GenBank/DDBJ databases">
        <title>Section-level genome sequencing of Aspergillus section Nigri to investigate inter- and intra-species variation.</title>
        <authorList>
            <consortium name="DOE Joint Genome Institute"/>
            <person name="Vesth T.C."/>
            <person name="Nybo J.L."/>
            <person name="Theobald S."/>
            <person name="Frisvad J.C."/>
            <person name="Larsen T.O."/>
            <person name="Nielsen K.F."/>
            <person name="Hoof J.B."/>
            <person name="Brandl J."/>
            <person name="Salamov A."/>
            <person name="Riley R."/>
            <person name="Gladden J.M."/>
            <person name="Phatale P."/>
            <person name="Nielsen M.T."/>
            <person name="Lyhne E.K."/>
            <person name="Kogle M.E."/>
            <person name="Strasser K."/>
            <person name="McDonnell E."/>
            <person name="Barry K."/>
            <person name="Clum A."/>
            <person name="Chen C."/>
            <person name="Nolan M."/>
            <person name="Sandor L."/>
            <person name="Kuo A."/>
            <person name="Lipzen A."/>
            <person name="Hainaut M."/>
            <person name="Drula E."/>
            <person name="Tsang A."/>
            <person name="Magnuson J.K."/>
            <person name="Henrissat B."/>
            <person name="Wiebenga A."/>
            <person name="Simmons B.A."/>
            <person name="Makela M.R."/>
            <person name="De vries R.P."/>
            <person name="Grigoriev I.V."/>
            <person name="Mortensen U.H."/>
            <person name="Baker S.E."/>
            <person name="Andersen M.R."/>
        </authorList>
    </citation>
    <scope>NUCLEOTIDE SEQUENCE [LARGE SCALE GENOMIC DNA]</scope>
    <source>
        <strain evidence="2 3">ATCC 13496</strain>
    </source>
</reference>
<feature type="region of interest" description="Disordered" evidence="1">
    <location>
        <begin position="122"/>
        <end position="143"/>
    </location>
</feature>
<evidence type="ECO:0000256" key="1">
    <source>
        <dbReference type="SAM" id="MobiDB-lite"/>
    </source>
</evidence>
<protein>
    <submittedName>
        <fullName evidence="2">Uncharacterized protein</fullName>
    </submittedName>
</protein>
<feature type="compositionally biased region" description="Basic and acidic residues" evidence="1">
    <location>
        <begin position="59"/>
        <end position="79"/>
    </location>
</feature>
<evidence type="ECO:0000313" key="2">
    <source>
        <dbReference type="EMBL" id="RDH23506.1"/>
    </source>
</evidence>
<dbReference type="EMBL" id="KZ851904">
    <property type="protein sequence ID" value="RDH23506.1"/>
    <property type="molecule type" value="Genomic_DNA"/>
</dbReference>
<sequence>MAFRWRRRGHQSDCQFGAEQGSPDVALWEPITGPRGVRPGGAATKQLSQVVLLSQAGQAERKSWDFDPGHREGSQRETSKQLSTTCLVSVCTRGKYKCATITTESRLSLDIDDFPPIAFGLPGIPPKKRSPASLFNTDTLNGK</sequence>
<name>A0A370CAA7_ASPNG</name>
<gene>
    <name evidence="2" type="ORF">M747DRAFT_302647</name>
</gene>
<feature type="compositionally biased region" description="Polar residues" evidence="1">
    <location>
        <begin position="133"/>
        <end position="143"/>
    </location>
</feature>
<dbReference type="VEuPathDB" id="FungiDB:M747DRAFT_302647"/>
<proteinExistence type="predicted"/>
<feature type="region of interest" description="Disordered" evidence="1">
    <location>
        <begin position="59"/>
        <end position="81"/>
    </location>
</feature>
<dbReference type="Proteomes" id="UP000253845">
    <property type="component" value="Unassembled WGS sequence"/>
</dbReference>
<accession>A0A370CAA7</accession>
<evidence type="ECO:0000313" key="3">
    <source>
        <dbReference type="Proteomes" id="UP000253845"/>
    </source>
</evidence>